<dbReference type="PANTHER" id="PTHR43775:SF37">
    <property type="entry name" value="SI:DKEY-61P9.11"/>
    <property type="match status" value="1"/>
</dbReference>
<dbReference type="GO" id="GO:0031177">
    <property type="term" value="F:phosphopantetheine binding"/>
    <property type="evidence" value="ECO:0007669"/>
    <property type="project" value="InterPro"/>
</dbReference>
<dbReference type="FunFam" id="1.10.1200.10:FF:000016">
    <property type="entry name" value="Non-ribosomal peptide synthase"/>
    <property type="match status" value="1"/>
</dbReference>
<dbReference type="PANTHER" id="PTHR43775">
    <property type="entry name" value="FATTY ACID SYNTHASE"/>
    <property type="match status" value="1"/>
</dbReference>
<comment type="caution">
    <text evidence="6">The sequence shown here is derived from an EMBL/GenBank/DDBJ whole genome shotgun (WGS) entry which is preliminary data.</text>
</comment>
<accession>B1TB93</accession>
<dbReference type="InterPro" id="IPR036291">
    <property type="entry name" value="NAD(P)-bd_dom_sf"/>
</dbReference>
<dbReference type="Gene3D" id="3.40.50.1820">
    <property type="entry name" value="alpha/beta hydrolase"/>
    <property type="match status" value="1"/>
</dbReference>
<dbReference type="InterPro" id="IPR057326">
    <property type="entry name" value="KR_dom"/>
</dbReference>
<feature type="region of interest" description="Disordered" evidence="3">
    <location>
        <begin position="568"/>
        <end position="613"/>
    </location>
</feature>
<evidence type="ECO:0000313" key="7">
    <source>
        <dbReference type="Proteomes" id="UP000004814"/>
    </source>
</evidence>
<dbReference type="InterPro" id="IPR013968">
    <property type="entry name" value="PKS_KR"/>
</dbReference>
<evidence type="ECO:0000256" key="2">
    <source>
        <dbReference type="ARBA" id="ARBA00022553"/>
    </source>
</evidence>
<dbReference type="Pfam" id="PF00550">
    <property type="entry name" value="PP-binding"/>
    <property type="match status" value="1"/>
</dbReference>
<evidence type="ECO:0000256" key="3">
    <source>
        <dbReference type="SAM" id="MobiDB-lite"/>
    </source>
</evidence>
<evidence type="ECO:0000313" key="6">
    <source>
        <dbReference type="EMBL" id="EDT39166.1"/>
    </source>
</evidence>
<feature type="transmembrane region" description="Helical" evidence="4">
    <location>
        <begin position="362"/>
        <end position="382"/>
    </location>
</feature>
<sequence length="613" mass="66301">MLLIGNGSRHAGRLAEKLAKQVGEWVVLDASRPEALEAALRQRFAKTGDAQARGAVTRVVVVAPAQPGEVPGVPAACGHLFADMLSTQRTFNTLRAAVPGTLDITLVAVADVPGGDARPSAGAAWVDSFATVVQQEFPRVTCRAIQIDASVLDTADAPGSGGRAAGLLADACLHSSARFLRVERDRLLERKLCRSGPRRGDGPAQAAALSKPPRTVLIVGGVGNVGMIYAAFFSIVVGADVAIVSRHATAFANTLREPSAAADRAVRRRKGLFERMVAAGHRIEFVDADATDPQQLERAAQSIVQALGPIDLVVHAAGAPADMHSRPFAETDAAYLDALVSPKLRVCANLHALTRALRIPRVMIVSSISATLGGIGLFGYAASHCLLNAYARSASRADCEWTVIDWDAWEFFKDTRDESNDDIGIDHYAISEQEGLAVLERLAALDWPAHVIVASGDLVARYRNWVLSERDETPDVRQVVAPRPQLKDDMVPPRTRTEQALAKLWGECIGVEPVGIRDNFFELGGHSLIALKLIDQINRTLDWDLSAVDMFKFPTIERLAEAREPAAARVVDEAGDEDRETPAAPAADRRTERLRRNYYQSRKHSMESKIEQS</sequence>
<dbReference type="EMBL" id="ABLK01000213">
    <property type="protein sequence ID" value="EDT39166.1"/>
    <property type="molecule type" value="Genomic_DNA"/>
</dbReference>
<keyword evidence="4" id="KW-0472">Membrane</keyword>
<evidence type="ECO:0000256" key="1">
    <source>
        <dbReference type="ARBA" id="ARBA00022450"/>
    </source>
</evidence>
<feature type="compositionally biased region" description="Basic and acidic residues" evidence="3">
    <location>
        <begin position="604"/>
        <end position="613"/>
    </location>
</feature>
<feature type="transmembrane region" description="Helical" evidence="4">
    <location>
        <begin position="216"/>
        <end position="237"/>
    </location>
</feature>
<dbReference type="InterPro" id="IPR006162">
    <property type="entry name" value="Ppantetheine_attach_site"/>
</dbReference>
<dbReference type="InterPro" id="IPR029058">
    <property type="entry name" value="AB_hydrolase_fold"/>
</dbReference>
<dbReference type="Proteomes" id="UP000004814">
    <property type="component" value="Unassembled WGS sequence"/>
</dbReference>
<dbReference type="PROSITE" id="PS00012">
    <property type="entry name" value="PHOSPHOPANTETHEINE"/>
    <property type="match status" value="1"/>
</dbReference>
<dbReference type="InterPro" id="IPR036736">
    <property type="entry name" value="ACP-like_sf"/>
</dbReference>
<dbReference type="SUPFAM" id="SSF47336">
    <property type="entry name" value="ACP-like"/>
    <property type="match status" value="1"/>
</dbReference>
<dbReference type="Pfam" id="PF08659">
    <property type="entry name" value="KR"/>
    <property type="match status" value="1"/>
</dbReference>
<gene>
    <name evidence="6" type="ORF">BamMEX5DRAFT_5059</name>
</gene>
<name>B1TB93_9BURK</name>
<dbReference type="SMART" id="SM00823">
    <property type="entry name" value="PKS_PP"/>
    <property type="match status" value="1"/>
</dbReference>
<evidence type="ECO:0000256" key="4">
    <source>
        <dbReference type="SAM" id="Phobius"/>
    </source>
</evidence>
<dbReference type="SMART" id="SM00822">
    <property type="entry name" value="PKS_KR"/>
    <property type="match status" value="1"/>
</dbReference>
<dbReference type="PROSITE" id="PS50075">
    <property type="entry name" value="CARRIER"/>
    <property type="match status" value="1"/>
</dbReference>
<dbReference type="GO" id="GO:0006633">
    <property type="term" value="P:fatty acid biosynthetic process"/>
    <property type="evidence" value="ECO:0007669"/>
    <property type="project" value="TreeGrafter"/>
</dbReference>
<keyword evidence="4" id="KW-1133">Transmembrane helix</keyword>
<evidence type="ECO:0000259" key="5">
    <source>
        <dbReference type="PROSITE" id="PS50075"/>
    </source>
</evidence>
<dbReference type="GO" id="GO:0044550">
    <property type="term" value="P:secondary metabolite biosynthetic process"/>
    <property type="evidence" value="ECO:0007669"/>
    <property type="project" value="UniProtKB-ARBA"/>
</dbReference>
<keyword evidence="4" id="KW-0812">Transmembrane</keyword>
<keyword evidence="1" id="KW-0596">Phosphopantetheine</keyword>
<reference evidence="6 7" key="1">
    <citation type="submission" date="2008-03" db="EMBL/GenBank/DDBJ databases">
        <title>Sequencing of the draft genome and assembly of Burkholderia ambifaria MEX-5.</title>
        <authorList>
            <consortium name="US DOE Joint Genome Institute (JGI-PGF)"/>
            <person name="Copeland A."/>
            <person name="Lucas S."/>
            <person name="Lapidus A."/>
            <person name="Glavina del Rio T."/>
            <person name="Dalin E."/>
            <person name="Tice H."/>
            <person name="Bruce D."/>
            <person name="Goodwin L."/>
            <person name="Pitluck S."/>
            <person name="Larimer F."/>
            <person name="Land M.L."/>
            <person name="Hauser L."/>
            <person name="Tiedje J."/>
            <person name="Richardson P."/>
        </authorList>
    </citation>
    <scope>NUCLEOTIDE SEQUENCE [LARGE SCALE GENOMIC DNA]</scope>
    <source>
        <strain evidence="6 7">MEX-5</strain>
    </source>
</reference>
<dbReference type="GO" id="GO:0004312">
    <property type="term" value="F:fatty acid synthase activity"/>
    <property type="evidence" value="ECO:0007669"/>
    <property type="project" value="TreeGrafter"/>
</dbReference>
<dbReference type="InterPro" id="IPR050091">
    <property type="entry name" value="PKS_NRPS_Biosynth_Enz"/>
</dbReference>
<feature type="domain" description="Carrier" evidence="5">
    <location>
        <begin position="492"/>
        <end position="567"/>
    </location>
</feature>
<dbReference type="InterPro" id="IPR009081">
    <property type="entry name" value="PP-bd_ACP"/>
</dbReference>
<dbReference type="AlphaFoldDB" id="B1TB93"/>
<dbReference type="PATRIC" id="fig|396597.7.peg.2627"/>
<dbReference type="Gene3D" id="3.40.50.720">
    <property type="entry name" value="NAD(P)-binding Rossmann-like Domain"/>
    <property type="match status" value="1"/>
</dbReference>
<protein>
    <submittedName>
        <fullName evidence="6">Phosphopantetheine-binding</fullName>
    </submittedName>
</protein>
<keyword evidence="2" id="KW-0597">Phosphoprotein</keyword>
<organism evidence="6 7">
    <name type="scientific">Burkholderia ambifaria MEX-5</name>
    <dbReference type="NCBI Taxonomy" id="396597"/>
    <lineage>
        <taxon>Bacteria</taxon>
        <taxon>Pseudomonadati</taxon>
        <taxon>Pseudomonadota</taxon>
        <taxon>Betaproteobacteria</taxon>
        <taxon>Burkholderiales</taxon>
        <taxon>Burkholderiaceae</taxon>
        <taxon>Burkholderia</taxon>
        <taxon>Burkholderia cepacia complex</taxon>
    </lineage>
</organism>
<dbReference type="SUPFAM" id="SSF51735">
    <property type="entry name" value="NAD(P)-binding Rossmann-fold domains"/>
    <property type="match status" value="2"/>
</dbReference>
<proteinExistence type="predicted"/>
<dbReference type="InterPro" id="IPR020806">
    <property type="entry name" value="PKS_PP-bd"/>
</dbReference>